<reference evidence="8" key="1">
    <citation type="journal article" date="2023" name="Microorganisms">
        <title>Genomic Characterization of Arcobacter butzleri Strains Isolated from Various Sources in Lithuania.</title>
        <authorList>
            <person name="Uljanovas D."/>
            <person name="Golz G."/>
            <person name="Fleischmann S."/>
            <person name="Kudirkiene E."/>
            <person name="Kasetiene N."/>
            <person name="Grineviciene A."/>
            <person name="Tamuleviciene E."/>
            <person name="Aksomaitiene J."/>
            <person name="Alter T."/>
            <person name="Malakauskas M."/>
        </authorList>
    </citation>
    <scope>NUCLEOTIDE SEQUENCE</scope>
    <source>
        <strain evidence="8">H19</strain>
    </source>
</reference>
<proteinExistence type="inferred from homology"/>
<evidence type="ECO:0000259" key="6">
    <source>
        <dbReference type="Pfam" id="PF04542"/>
    </source>
</evidence>
<comment type="similarity">
    <text evidence="1">Belongs to the sigma-70 factor family. ECF subfamily.</text>
</comment>
<dbReference type="AlphaFoldDB" id="A0AAP4UYF9"/>
<dbReference type="InterPro" id="IPR036388">
    <property type="entry name" value="WH-like_DNA-bd_sf"/>
</dbReference>
<dbReference type="InterPro" id="IPR013325">
    <property type="entry name" value="RNA_pol_sigma_r2"/>
</dbReference>
<feature type="domain" description="RNA polymerase sigma-70 region 2" evidence="6">
    <location>
        <begin position="4"/>
        <end position="67"/>
    </location>
</feature>
<dbReference type="SUPFAM" id="SSF88946">
    <property type="entry name" value="Sigma2 domain of RNA polymerase sigma factors"/>
    <property type="match status" value="1"/>
</dbReference>
<keyword evidence="4" id="KW-0238">DNA-binding</keyword>
<name>A0AAP4UYF9_9BACT</name>
<dbReference type="InterPro" id="IPR014284">
    <property type="entry name" value="RNA_pol_sigma-70_dom"/>
</dbReference>
<evidence type="ECO:0000313" key="8">
    <source>
        <dbReference type="EMBL" id="MDN5131782.1"/>
    </source>
</evidence>
<dbReference type="EMBL" id="JAQJJM010000006">
    <property type="protein sequence ID" value="MDN5131782.1"/>
    <property type="molecule type" value="Genomic_DNA"/>
</dbReference>
<evidence type="ECO:0000259" key="7">
    <source>
        <dbReference type="Pfam" id="PF08281"/>
    </source>
</evidence>
<dbReference type="SUPFAM" id="SSF88659">
    <property type="entry name" value="Sigma3 and sigma4 domains of RNA polymerase sigma factors"/>
    <property type="match status" value="1"/>
</dbReference>
<dbReference type="InterPro" id="IPR039425">
    <property type="entry name" value="RNA_pol_sigma-70-like"/>
</dbReference>
<keyword evidence="2" id="KW-0805">Transcription regulation</keyword>
<evidence type="ECO:0000256" key="4">
    <source>
        <dbReference type="ARBA" id="ARBA00023125"/>
    </source>
</evidence>
<dbReference type="InterPro" id="IPR013249">
    <property type="entry name" value="RNA_pol_sigma70_r4_t2"/>
</dbReference>
<dbReference type="Gene3D" id="1.10.10.10">
    <property type="entry name" value="Winged helix-like DNA-binding domain superfamily/Winged helix DNA-binding domain"/>
    <property type="match status" value="1"/>
</dbReference>
<dbReference type="Proteomes" id="UP001171508">
    <property type="component" value="Unassembled WGS sequence"/>
</dbReference>
<dbReference type="GO" id="GO:0003677">
    <property type="term" value="F:DNA binding"/>
    <property type="evidence" value="ECO:0007669"/>
    <property type="project" value="UniProtKB-KW"/>
</dbReference>
<dbReference type="Gene3D" id="1.10.1740.10">
    <property type="match status" value="1"/>
</dbReference>
<dbReference type="GO" id="GO:0006352">
    <property type="term" value="P:DNA-templated transcription initiation"/>
    <property type="evidence" value="ECO:0007669"/>
    <property type="project" value="InterPro"/>
</dbReference>
<evidence type="ECO:0000256" key="1">
    <source>
        <dbReference type="ARBA" id="ARBA00010641"/>
    </source>
</evidence>
<dbReference type="GO" id="GO:0016987">
    <property type="term" value="F:sigma factor activity"/>
    <property type="evidence" value="ECO:0007669"/>
    <property type="project" value="UniProtKB-KW"/>
</dbReference>
<evidence type="ECO:0000256" key="3">
    <source>
        <dbReference type="ARBA" id="ARBA00023082"/>
    </source>
</evidence>
<dbReference type="InterPro" id="IPR007627">
    <property type="entry name" value="RNA_pol_sigma70_r2"/>
</dbReference>
<gene>
    <name evidence="8" type="ORF">PJV92_03480</name>
</gene>
<dbReference type="Pfam" id="PF04542">
    <property type="entry name" value="Sigma70_r2"/>
    <property type="match status" value="1"/>
</dbReference>
<dbReference type="InterPro" id="IPR013324">
    <property type="entry name" value="RNA_pol_sigma_r3/r4-like"/>
</dbReference>
<evidence type="ECO:0000313" key="9">
    <source>
        <dbReference type="Proteomes" id="UP001171508"/>
    </source>
</evidence>
<dbReference type="PANTHER" id="PTHR43133:SF8">
    <property type="entry name" value="RNA POLYMERASE SIGMA FACTOR HI_1459-RELATED"/>
    <property type="match status" value="1"/>
</dbReference>
<organism evidence="8 9">
    <name type="scientific">Aliarcobacter butzleri</name>
    <dbReference type="NCBI Taxonomy" id="28197"/>
    <lineage>
        <taxon>Bacteria</taxon>
        <taxon>Pseudomonadati</taxon>
        <taxon>Campylobacterota</taxon>
        <taxon>Epsilonproteobacteria</taxon>
        <taxon>Campylobacterales</taxon>
        <taxon>Arcobacteraceae</taxon>
        <taxon>Aliarcobacter</taxon>
    </lineage>
</organism>
<dbReference type="NCBIfam" id="TIGR02937">
    <property type="entry name" value="sigma70-ECF"/>
    <property type="match status" value="1"/>
</dbReference>
<accession>A0AAP4UYF9</accession>
<keyword evidence="5" id="KW-0804">Transcription</keyword>
<feature type="domain" description="RNA polymerase sigma factor 70 region 4 type 2" evidence="7">
    <location>
        <begin position="99"/>
        <end position="147"/>
    </location>
</feature>
<evidence type="ECO:0000256" key="2">
    <source>
        <dbReference type="ARBA" id="ARBA00023015"/>
    </source>
</evidence>
<sequence length="164" mass="19587">MLLEYYKEISHYIFKLTGDKALAKDLTQETYIKVLEITKTNSDIEIQKAYLYKTAQNLVIDKIRKDKLLLQTPFEENEHFFETNDYAEDLIFDEIRKKKLRESIKSLPPQQKKAFVFYYYKGYTRKKIAQILDISTNAVEKNISRAMICQHFIGHKNYNLTNHF</sequence>
<comment type="caution">
    <text evidence="8">The sequence shown here is derived from an EMBL/GenBank/DDBJ whole genome shotgun (WGS) entry which is preliminary data.</text>
</comment>
<dbReference type="PANTHER" id="PTHR43133">
    <property type="entry name" value="RNA POLYMERASE ECF-TYPE SIGMA FACTO"/>
    <property type="match status" value="1"/>
</dbReference>
<dbReference type="Pfam" id="PF08281">
    <property type="entry name" value="Sigma70_r4_2"/>
    <property type="match status" value="1"/>
</dbReference>
<evidence type="ECO:0000256" key="5">
    <source>
        <dbReference type="ARBA" id="ARBA00023163"/>
    </source>
</evidence>
<dbReference type="RefSeq" id="WP_175530893.1">
    <property type="nucleotide sequence ID" value="NZ_JABWGL010000007.1"/>
</dbReference>
<protein>
    <submittedName>
        <fullName evidence="8">Sigma-70 family RNA polymerase sigma factor</fullName>
    </submittedName>
</protein>
<dbReference type="CDD" id="cd06171">
    <property type="entry name" value="Sigma70_r4"/>
    <property type="match status" value="1"/>
</dbReference>
<reference evidence="8" key="2">
    <citation type="submission" date="2023-01" db="EMBL/GenBank/DDBJ databases">
        <authorList>
            <person name="Uljanovas D."/>
        </authorList>
    </citation>
    <scope>NUCLEOTIDE SEQUENCE</scope>
    <source>
        <strain evidence="8">H19</strain>
    </source>
</reference>
<keyword evidence="3" id="KW-0731">Sigma factor</keyword>